<gene>
    <name evidence="8" type="ORF">GNLVRS02_ARAD1C42108g</name>
</gene>
<feature type="compositionally biased region" description="Pro residues" evidence="6">
    <location>
        <begin position="274"/>
        <end position="288"/>
    </location>
</feature>
<feature type="compositionally biased region" description="Polar residues" evidence="6">
    <location>
        <begin position="343"/>
        <end position="364"/>
    </location>
</feature>
<evidence type="ECO:0000256" key="2">
    <source>
        <dbReference type="ARBA" id="ARBA00023015"/>
    </source>
</evidence>
<feature type="compositionally biased region" description="Low complexity" evidence="6">
    <location>
        <begin position="246"/>
        <end position="262"/>
    </location>
</feature>
<protein>
    <submittedName>
        <fullName evidence="8">ARAD1C42108p</fullName>
    </submittedName>
</protein>
<feature type="compositionally biased region" description="Polar residues" evidence="6">
    <location>
        <begin position="105"/>
        <end position="122"/>
    </location>
</feature>
<evidence type="ECO:0000256" key="1">
    <source>
        <dbReference type="ARBA" id="ARBA00004123"/>
    </source>
</evidence>
<dbReference type="GO" id="GO:0000981">
    <property type="term" value="F:DNA-binding transcription factor activity, RNA polymerase II-specific"/>
    <property type="evidence" value="ECO:0007669"/>
    <property type="project" value="TreeGrafter"/>
</dbReference>
<feature type="domain" description="BHLH" evidence="7">
    <location>
        <begin position="175"/>
        <end position="226"/>
    </location>
</feature>
<keyword evidence="2" id="KW-0805">Transcription regulation</keyword>
<evidence type="ECO:0000313" key="8">
    <source>
        <dbReference type="EMBL" id="CDP35728.1"/>
    </source>
</evidence>
<keyword evidence="4" id="KW-0804">Transcription</keyword>
<dbReference type="InterPro" id="IPR011598">
    <property type="entry name" value="bHLH_dom"/>
</dbReference>
<dbReference type="EMBL" id="HG937693">
    <property type="protein sequence ID" value="CDP35728.1"/>
    <property type="molecule type" value="Genomic_DNA"/>
</dbReference>
<evidence type="ECO:0000259" key="7">
    <source>
        <dbReference type="PROSITE" id="PS50888"/>
    </source>
</evidence>
<name>A0A060T470_BLAAD</name>
<dbReference type="Pfam" id="PF00010">
    <property type="entry name" value="HLH"/>
    <property type="match status" value="1"/>
</dbReference>
<dbReference type="GO" id="GO:0046983">
    <property type="term" value="F:protein dimerization activity"/>
    <property type="evidence" value="ECO:0007669"/>
    <property type="project" value="InterPro"/>
</dbReference>
<dbReference type="GO" id="GO:0005634">
    <property type="term" value="C:nucleus"/>
    <property type="evidence" value="ECO:0007669"/>
    <property type="project" value="UniProtKB-SubCell"/>
</dbReference>
<comment type="subcellular location">
    <subcellularLocation>
        <location evidence="1">Nucleus</location>
    </subcellularLocation>
</comment>
<dbReference type="InterPro" id="IPR036638">
    <property type="entry name" value="HLH_DNA-bd_sf"/>
</dbReference>
<feature type="compositionally biased region" description="Low complexity" evidence="6">
    <location>
        <begin position="13"/>
        <end position="30"/>
    </location>
</feature>
<dbReference type="SMART" id="SM00353">
    <property type="entry name" value="HLH"/>
    <property type="match status" value="1"/>
</dbReference>
<feature type="compositionally biased region" description="Basic and acidic residues" evidence="6">
    <location>
        <begin position="1"/>
        <end position="12"/>
    </location>
</feature>
<feature type="compositionally biased region" description="Low complexity" evidence="6">
    <location>
        <begin position="408"/>
        <end position="430"/>
    </location>
</feature>
<keyword evidence="5" id="KW-0539">Nucleus</keyword>
<proteinExistence type="predicted"/>
<dbReference type="PANTHER" id="PTHR15741:SF27">
    <property type="entry name" value="TRANSCRIPTION FACTOR AP-4"/>
    <property type="match status" value="1"/>
</dbReference>
<organism evidence="8">
    <name type="scientific">Blastobotrys adeninivorans</name>
    <name type="common">Yeast</name>
    <name type="synonym">Arxula adeninivorans</name>
    <dbReference type="NCBI Taxonomy" id="409370"/>
    <lineage>
        <taxon>Eukaryota</taxon>
        <taxon>Fungi</taxon>
        <taxon>Dikarya</taxon>
        <taxon>Ascomycota</taxon>
        <taxon>Saccharomycotina</taxon>
        <taxon>Dipodascomycetes</taxon>
        <taxon>Dipodascales</taxon>
        <taxon>Trichomonascaceae</taxon>
        <taxon>Blastobotrys</taxon>
    </lineage>
</organism>
<dbReference type="AlphaFoldDB" id="A0A060T470"/>
<dbReference type="PANTHER" id="PTHR15741">
    <property type="entry name" value="BASIC HELIX-LOOP-HELIX ZIP TRANSCRIPTION FACTOR"/>
    <property type="match status" value="1"/>
</dbReference>
<feature type="compositionally biased region" description="Pro residues" evidence="6">
    <location>
        <begin position="311"/>
        <end position="339"/>
    </location>
</feature>
<evidence type="ECO:0000256" key="3">
    <source>
        <dbReference type="ARBA" id="ARBA00023125"/>
    </source>
</evidence>
<dbReference type="GO" id="GO:0000978">
    <property type="term" value="F:RNA polymerase II cis-regulatory region sequence-specific DNA binding"/>
    <property type="evidence" value="ECO:0007669"/>
    <property type="project" value="TreeGrafter"/>
</dbReference>
<reference evidence="8" key="2">
    <citation type="submission" date="2014-06" db="EMBL/GenBank/DDBJ databases">
        <title>The complete genome of Blastobotrys (Arxula) adeninivorans LS3 - a yeast of biotechnological interest.</title>
        <authorList>
            <person name="Kunze G."/>
            <person name="Gaillardin C."/>
            <person name="Czernicka M."/>
            <person name="Durrens P."/>
            <person name="Martin T."/>
            <person name="Boer E."/>
            <person name="Gabaldon T."/>
            <person name="Cruz J."/>
            <person name="Talla E."/>
            <person name="Marck C."/>
            <person name="Goffeau A."/>
            <person name="Barbe V."/>
            <person name="Baret P."/>
            <person name="Baronian K."/>
            <person name="Beier S."/>
            <person name="Bleykasten C."/>
            <person name="Bode R."/>
            <person name="Casaregola S."/>
            <person name="Despons L."/>
            <person name="Fairhead C."/>
            <person name="Giersberg M."/>
            <person name="Gierski P."/>
            <person name="Hahnel U."/>
            <person name="Hartmann A."/>
            <person name="Jankowska D."/>
            <person name="Jubin C."/>
            <person name="Jung P."/>
            <person name="Lafontaine I."/>
            <person name="Leh-Louis V."/>
            <person name="Lemaire M."/>
            <person name="Marcet-Houben M."/>
            <person name="Mascher M."/>
            <person name="Morel G."/>
            <person name="Richard G.-F."/>
            <person name="Riechen J."/>
            <person name="Sacerdot C."/>
            <person name="Sarkar A."/>
            <person name="Savel G."/>
            <person name="Schacherer J."/>
            <person name="Sherman D."/>
            <person name="Straub M.-L."/>
            <person name="Stein N."/>
            <person name="Thierry A."/>
            <person name="Trautwein-Schult A."/>
            <person name="Westhof E."/>
            <person name="Worch S."/>
            <person name="Dujon B."/>
            <person name="Souciet J.-L."/>
            <person name="Wincker P."/>
            <person name="Scholz U."/>
            <person name="Neuveglise N."/>
        </authorList>
    </citation>
    <scope>NUCLEOTIDE SEQUENCE</scope>
    <source>
        <strain evidence="8">LS3</strain>
    </source>
</reference>
<reference evidence="8" key="1">
    <citation type="submission" date="2014-02" db="EMBL/GenBank/DDBJ databases">
        <authorList>
            <person name="Genoscope - CEA"/>
        </authorList>
    </citation>
    <scope>NUCLEOTIDE SEQUENCE</scope>
    <source>
        <strain evidence="8">LS3</strain>
    </source>
</reference>
<dbReference type="PROSITE" id="PS50888">
    <property type="entry name" value="BHLH"/>
    <property type="match status" value="1"/>
</dbReference>
<dbReference type="SUPFAM" id="SSF47459">
    <property type="entry name" value="HLH, helix-loop-helix DNA-binding domain"/>
    <property type="match status" value="1"/>
</dbReference>
<accession>A0A060T470</accession>
<feature type="compositionally biased region" description="Basic residues" evidence="6">
    <location>
        <begin position="263"/>
        <end position="273"/>
    </location>
</feature>
<feature type="compositionally biased region" description="Basic and acidic residues" evidence="6">
    <location>
        <begin position="70"/>
        <end position="101"/>
    </location>
</feature>
<feature type="region of interest" description="Disordered" evidence="6">
    <location>
        <begin position="1"/>
        <end position="188"/>
    </location>
</feature>
<feature type="compositionally biased region" description="Basic residues" evidence="6">
    <location>
        <begin position="138"/>
        <end position="147"/>
    </location>
</feature>
<sequence>MDLKDIVSENRDSPPGQRSPTTSSSSRPRSLPSPEPSPDESSSQPPTGSKRRLDSGGGDQPTSNRLTKRPSTDALRDSLRQAKPTKDIGTAKESVEPKAELDTAGTETTPTNSLSSAPSRATSPRVWAAPSLDSLKAPRPHAPLRKHQSTDSLRAPSPSIPVMAPTTISSTSSSSRRHAHILSEQRRRENINEGFQHLKNAVPFCRGTQDSKAMILKKAVEYISSLEGELARMSDIVHHQQMRPDAASPTHHQPQHPHPVLSPHHHQQHHPHHPPPPQYAPPPPPTGPPATASSSHPPTPTSAGSYHHHPPMPQYAPPPPPPVHGIPPPQPPKSTPPIHPHQSRPSYSGVTPLSRPGTPNQYYLSSISRPTSTPPLPSTAHDAHRRSSVPEHAQSHYPPQLRPPLPSPRDLAPPRTTTATATVTPGSAAASRQPSIPSLRDLSR</sequence>
<evidence type="ECO:0000256" key="5">
    <source>
        <dbReference type="ARBA" id="ARBA00023242"/>
    </source>
</evidence>
<dbReference type="Gene3D" id="4.10.280.10">
    <property type="entry name" value="Helix-loop-helix DNA-binding domain"/>
    <property type="match status" value="1"/>
</dbReference>
<feature type="region of interest" description="Disordered" evidence="6">
    <location>
        <begin position="240"/>
        <end position="444"/>
    </location>
</feature>
<evidence type="ECO:0000256" key="4">
    <source>
        <dbReference type="ARBA" id="ARBA00023163"/>
    </source>
</evidence>
<evidence type="ECO:0000256" key="6">
    <source>
        <dbReference type="SAM" id="MobiDB-lite"/>
    </source>
</evidence>
<dbReference type="InterPro" id="IPR052207">
    <property type="entry name" value="Max-like/E-box_TFs"/>
</dbReference>
<keyword evidence="3" id="KW-0238">DNA-binding</keyword>